<name>A0AAE1YWX3_9LAMI</name>
<dbReference type="Gene3D" id="3.40.30.10">
    <property type="entry name" value="Glutaredoxin"/>
    <property type="match status" value="1"/>
</dbReference>
<dbReference type="EMBL" id="JACGWO010000001">
    <property type="protein sequence ID" value="KAK4437602.1"/>
    <property type="molecule type" value="Genomic_DNA"/>
</dbReference>
<protein>
    <submittedName>
        <fullName evidence="2">Thioredoxin-like protein CDSP32, chloroplastic</fullName>
    </submittedName>
</protein>
<organism evidence="2 3">
    <name type="scientific">Sesamum alatum</name>
    <dbReference type="NCBI Taxonomy" id="300844"/>
    <lineage>
        <taxon>Eukaryota</taxon>
        <taxon>Viridiplantae</taxon>
        <taxon>Streptophyta</taxon>
        <taxon>Embryophyta</taxon>
        <taxon>Tracheophyta</taxon>
        <taxon>Spermatophyta</taxon>
        <taxon>Magnoliopsida</taxon>
        <taxon>eudicotyledons</taxon>
        <taxon>Gunneridae</taxon>
        <taxon>Pentapetalae</taxon>
        <taxon>asterids</taxon>
        <taxon>lamiids</taxon>
        <taxon>Lamiales</taxon>
        <taxon>Pedaliaceae</taxon>
        <taxon>Sesamum</taxon>
    </lineage>
</organism>
<sequence>MEKIHEEEGFQPEKLVSNILYYGDDPFSHVVQLQSGEDLEKLIKVHRIDHKLIVVNVGMTQCIPCVKIYPSVLKLASQMAGRVVFARMNADENDSCMQMLREMDVSRVPAFLFLKNGELCGRRKFDTEKRTYLPRGEMELKIVDERSPRRREFRFWRAGRNQKAAASNILEAIAEFSGGETTATEDGRMKIVVKTEDLKQVLEAIRGGRSWGRRASTSPAAVSLEQRLNLMRRRQILRATSQGRGRGRGCWRPALQSIPEEL</sequence>
<dbReference type="AlphaFoldDB" id="A0AAE1YWX3"/>
<dbReference type="PANTHER" id="PTHR47578:SF1">
    <property type="entry name" value="THIOREDOXIN-LIKE PROTEIN CDSP32, CHLOROPLASTIC"/>
    <property type="match status" value="1"/>
</dbReference>
<dbReference type="PANTHER" id="PTHR47578">
    <property type="entry name" value="THIOREDOXIN-LIKE PROTEIN CDSP32, CHLOROPLASTIC"/>
    <property type="match status" value="1"/>
</dbReference>
<dbReference type="SUPFAM" id="SSF52833">
    <property type="entry name" value="Thioredoxin-like"/>
    <property type="match status" value="1"/>
</dbReference>
<keyword evidence="3" id="KW-1185">Reference proteome</keyword>
<dbReference type="GO" id="GO:0016671">
    <property type="term" value="F:oxidoreductase activity, acting on a sulfur group of donors, disulfide as acceptor"/>
    <property type="evidence" value="ECO:0007669"/>
    <property type="project" value="InterPro"/>
</dbReference>
<evidence type="ECO:0000313" key="3">
    <source>
        <dbReference type="Proteomes" id="UP001293254"/>
    </source>
</evidence>
<dbReference type="InterPro" id="IPR013766">
    <property type="entry name" value="Thioredoxin_domain"/>
</dbReference>
<proteinExistence type="predicted"/>
<reference evidence="2" key="1">
    <citation type="submission" date="2020-06" db="EMBL/GenBank/DDBJ databases">
        <authorList>
            <person name="Li T."/>
            <person name="Hu X."/>
            <person name="Zhang T."/>
            <person name="Song X."/>
            <person name="Zhang H."/>
            <person name="Dai N."/>
            <person name="Sheng W."/>
            <person name="Hou X."/>
            <person name="Wei L."/>
        </authorList>
    </citation>
    <scope>NUCLEOTIDE SEQUENCE</scope>
    <source>
        <strain evidence="2">3651</strain>
        <tissue evidence="2">Leaf</tissue>
    </source>
</reference>
<dbReference type="InterPro" id="IPR036249">
    <property type="entry name" value="Thioredoxin-like_sf"/>
</dbReference>
<evidence type="ECO:0000313" key="2">
    <source>
        <dbReference type="EMBL" id="KAK4437602.1"/>
    </source>
</evidence>
<feature type="domain" description="Thioredoxin" evidence="1">
    <location>
        <begin position="49"/>
        <end position="119"/>
    </location>
</feature>
<gene>
    <name evidence="2" type="ORF">Salat_0094200</name>
</gene>
<evidence type="ECO:0000259" key="1">
    <source>
        <dbReference type="Pfam" id="PF00085"/>
    </source>
</evidence>
<dbReference type="Pfam" id="PF00085">
    <property type="entry name" value="Thioredoxin"/>
    <property type="match status" value="1"/>
</dbReference>
<dbReference type="Proteomes" id="UP001293254">
    <property type="component" value="Unassembled WGS sequence"/>
</dbReference>
<comment type="caution">
    <text evidence="2">The sequence shown here is derived from an EMBL/GenBank/DDBJ whole genome shotgun (WGS) entry which is preliminary data.</text>
</comment>
<dbReference type="InterPro" id="IPR044192">
    <property type="entry name" value="CDSP32"/>
</dbReference>
<accession>A0AAE1YWX3</accession>
<reference evidence="2" key="2">
    <citation type="journal article" date="2024" name="Plant">
        <title>Genomic evolution and insights into agronomic trait innovations of Sesamum species.</title>
        <authorList>
            <person name="Miao H."/>
            <person name="Wang L."/>
            <person name="Qu L."/>
            <person name="Liu H."/>
            <person name="Sun Y."/>
            <person name="Le M."/>
            <person name="Wang Q."/>
            <person name="Wei S."/>
            <person name="Zheng Y."/>
            <person name="Lin W."/>
            <person name="Duan Y."/>
            <person name="Cao H."/>
            <person name="Xiong S."/>
            <person name="Wang X."/>
            <person name="Wei L."/>
            <person name="Li C."/>
            <person name="Ma Q."/>
            <person name="Ju M."/>
            <person name="Zhao R."/>
            <person name="Li G."/>
            <person name="Mu C."/>
            <person name="Tian Q."/>
            <person name="Mei H."/>
            <person name="Zhang T."/>
            <person name="Gao T."/>
            <person name="Zhang H."/>
        </authorList>
    </citation>
    <scope>NUCLEOTIDE SEQUENCE</scope>
    <source>
        <strain evidence="2">3651</strain>
    </source>
</reference>